<accession>A0A5S6QYI1</accession>
<reference evidence="2" key="1">
    <citation type="submission" date="2019-12" db="UniProtKB">
        <authorList>
            <consortium name="WormBaseParasite"/>
        </authorList>
    </citation>
    <scope>IDENTIFICATION</scope>
</reference>
<sequence>MIKRYRTESGVQLFSRFGNKPSLNIHFGGLLEEALAPKQILEINGDTVSGRSLLILDLLACCTMDREDGGLAMGVLFVDCARHLSIEALALTIDCRMNDRDELKLQATLSRLHYICCTSTDDLVHSFDMIDDILQRTPNLFSLLIVDDVSSYWWENVTGDTYACQRHLAQRFLQTVTEHSLVGVFTRHSVPRRPTDGEGTEQTSTLSAIFNSSWSSVQRRRLHVQRLQQNLFCCTCANRIVYFRTSDRGVVYRNEA</sequence>
<dbReference type="InterPro" id="IPR027417">
    <property type="entry name" value="P-loop_NTPase"/>
</dbReference>
<dbReference type="STRING" id="70415.A0A5S6QYI1"/>
<dbReference type="InterPro" id="IPR030547">
    <property type="entry name" value="XRCC2"/>
</dbReference>
<dbReference type="WBParaSite" id="TMUE_3000012193.1">
    <property type="protein sequence ID" value="TMUE_3000012193.1"/>
    <property type="gene ID" value="WBGene00295114"/>
</dbReference>
<evidence type="ECO:0000313" key="2">
    <source>
        <dbReference type="WBParaSite" id="TMUE_3000012193.1"/>
    </source>
</evidence>
<organism evidence="1 2">
    <name type="scientific">Trichuris muris</name>
    <name type="common">Mouse whipworm</name>
    <dbReference type="NCBI Taxonomy" id="70415"/>
    <lineage>
        <taxon>Eukaryota</taxon>
        <taxon>Metazoa</taxon>
        <taxon>Ecdysozoa</taxon>
        <taxon>Nematoda</taxon>
        <taxon>Enoplea</taxon>
        <taxon>Dorylaimia</taxon>
        <taxon>Trichinellida</taxon>
        <taxon>Trichuridae</taxon>
        <taxon>Trichuris</taxon>
    </lineage>
</organism>
<dbReference type="GO" id="GO:0033063">
    <property type="term" value="C:Rad51B-Rad51C-Rad51D-XRCC2 complex"/>
    <property type="evidence" value="ECO:0007669"/>
    <property type="project" value="InterPro"/>
</dbReference>
<dbReference type="GO" id="GO:0005813">
    <property type="term" value="C:centrosome"/>
    <property type="evidence" value="ECO:0007669"/>
    <property type="project" value="TreeGrafter"/>
</dbReference>
<dbReference type="SUPFAM" id="SSF52540">
    <property type="entry name" value="P-loop containing nucleoside triphosphate hydrolases"/>
    <property type="match status" value="1"/>
</dbReference>
<dbReference type="AlphaFoldDB" id="A0A5S6QYI1"/>
<dbReference type="GO" id="GO:0000400">
    <property type="term" value="F:four-way junction DNA binding"/>
    <property type="evidence" value="ECO:0007669"/>
    <property type="project" value="TreeGrafter"/>
</dbReference>
<evidence type="ECO:0000313" key="1">
    <source>
        <dbReference type="Proteomes" id="UP000046395"/>
    </source>
</evidence>
<dbReference type="GO" id="GO:0042148">
    <property type="term" value="P:DNA strand invasion"/>
    <property type="evidence" value="ECO:0007669"/>
    <property type="project" value="TreeGrafter"/>
</dbReference>
<name>A0A5S6QYI1_TRIMR</name>
<dbReference type="GO" id="GO:0000724">
    <property type="term" value="P:double-strand break repair via homologous recombination"/>
    <property type="evidence" value="ECO:0007669"/>
    <property type="project" value="InterPro"/>
</dbReference>
<protein>
    <submittedName>
        <fullName evidence="2">Rad51 domain-containing protein</fullName>
    </submittedName>
</protein>
<keyword evidence="1" id="KW-1185">Reference proteome</keyword>
<proteinExistence type="predicted"/>
<dbReference type="PANTHER" id="PTHR46644:SF2">
    <property type="entry name" value="DNA REPAIR PROTEIN XRCC2"/>
    <property type="match status" value="1"/>
</dbReference>
<dbReference type="Gene3D" id="3.40.50.300">
    <property type="entry name" value="P-loop containing nucleotide triphosphate hydrolases"/>
    <property type="match status" value="1"/>
</dbReference>
<dbReference type="Proteomes" id="UP000046395">
    <property type="component" value="Unassembled WGS sequence"/>
</dbReference>
<dbReference type="GO" id="GO:0005657">
    <property type="term" value="C:replication fork"/>
    <property type="evidence" value="ECO:0007669"/>
    <property type="project" value="InterPro"/>
</dbReference>
<dbReference type="PANTHER" id="PTHR46644">
    <property type="entry name" value="DNA REPAIR PROTEIN XRCC2"/>
    <property type="match status" value="1"/>
</dbReference>